<reference evidence="3 4" key="1">
    <citation type="submission" date="2020-08" db="EMBL/GenBank/DDBJ databases">
        <title>A Genomic Blueprint of the Chicken Gut Microbiome.</title>
        <authorList>
            <person name="Gilroy R."/>
            <person name="Ravi A."/>
            <person name="Getino M."/>
            <person name="Pursley I."/>
            <person name="Horton D.L."/>
            <person name="Alikhan N.-F."/>
            <person name="Baker D."/>
            <person name="Gharbi K."/>
            <person name="Hall N."/>
            <person name="Watson M."/>
            <person name="Adriaenssens E.M."/>
            <person name="Foster-Nyarko E."/>
            <person name="Jarju S."/>
            <person name="Secka A."/>
            <person name="Antonio M."/>
            <person name="Oren A."/>
            <person name="Chaudhuri R."/>
            <person name="La Ragione R.M."/>
            <person name="Hildebrand F."/>
            <person name="Pallen M.J."/>
        </authorList>
    </citation>
    <scope>NUCLEOTIDE SEQUENCE [LARGE SCALE GENOMIC DNA]</scope>
    <source>
        <strain evidence="3 4">Re57</strain>
    </source>
</reference>
<feature type="transmembrane region" description="Helical" evidence="2">
    <location>
        <begin position="178"/>
        <end position="196"/>
    </location>
</feature>
<protein>
    <recommendedName>
        <fullName evidence="5">DUF2975 domain-containing protein</fullName>
    </recommendedName>
</protein>
<dbReference type="EMBL" id="JACSPY010000005">
    <property type="protein sequence ID" value="MBD8020504.1"/>
    <property type="molecule type" value="Genomic_DNA"/>
</dbReference>
<evidence type="ECO:0000256" key="2">
    <source>
        <dbReference type="SAM" id="Phobius"/>
    </source>
</evidence>
<keyword evidence="2" id="KW-0812">Transmembrane</keyword>
<evidence type="ECO:0000313" key="4">
    <source>
        <dbReference type="Proteomes" id="UP000651517"/>
    </source>
</evidence>
<organism evidence="3 4">
    <name type="scientific">Brevibacterium gallinarum</name>
    <dbReference type="NCBI Taxonomy" id="2762220"/>
    <lineage>
        <taxon>Bacteria</taxon>
        <taxon>Bacillati</taxon>
        <taxon>Actinomycetota</taxon>
        <taxon>Actinomycetes</taxon>
        <taxon>Micrococcales</taxon>
        <taxon>Brevibacteriaceae</taxon>
        <taxon>Brevibacterium</taxon>
    </lineage>
</organism>
<feature type="transmembrane region" description="Helical" evidence="2">
    <location>
        <begin position="31"/>
        <end position="53"/>
    </location>
</feature>
<name>A0ABR8WTV6_9MICO</name>
<feature type="transmembrane region" description="Helical" evidence="2">
    <location>
        <begin position="138"/>
        <end position="158"/>
    </location>
</feature>
<comment type="caution">
    <text evidence="3">The sequence shown here is derived from an EMBL/GenBank/DDBJ whole genome shotgun (WGS) entry which is preliminary data.</text>
</comment>
<accession>A0ABR8WTV6</accession>
<dbReference type="Proteomes" id="UP000651517">
    <property type="component" value="Unassembled WGS sequence"/>
</dbReference>
<keyword evidence="4" id="KW-1185">Reference proteome</keyword>
<sequence>MEKPMNTQGTPQNTAPATATGRRKSRGGLELLSLMALAVILVNAVTGIVRAIVSHELTVSLELPEQTEGLIPGVPARADGMMSFVIPFDELSAWAITHVLIAQALLVVGTLAAGWYLSRVISVFAEGNPLSQRASRDLSIAFWIAFGTGVAVGLNLMLGGNLVTRGLDIFEAGFGNGVTTMGSFVWLGVLGLIQVFRQALLRGQRAEDELEGVI</sequence>
<proteinExistence type="predicted"/>
<feature type="compositionally biased region" description="Polar residues" evidence="1">
    <location>
        <begin position="1"/>
        <end position="17"/>
    </location>
</feature>
<keyword evidence="2" id="KW-0472">Membrane</keyword>
<evidence type="ECO:0000313" key="3">
    <source>
        <dbReference type="EMBL" id="MBD8020504.1"/>
    </source>
</evidence>
<keyword evidence="2" id="KW-1133">Transmembrane helix</keyword>
<feature type="transmembrane region" description="Helical" evidence="2">
    <location>
        <begin position="91"/>
        <end position="117"/>
    </location>
</feature>
<feature type="region of interest" description="Disordered" evidence="1">
    <location>
        <begin position="1"/>
        <end position="22"/>
    </location>
</feature>
<dbReference type="RefSeq" id="WP_191725965.1">
    <property type="nucleotide sequence ID" value="NZ_JACSPY010000005.1"/>
</dbReference>
<evidence type="ECO:0000256" key="1">
    <source>
        <dbReference type="SAM" id="MobiDB-lite"/>
    </source>
</evidence>
<gene>
    <name evidence="3" type="ORF">H9634_06905</name>
</gene>
<evidence type="ECO:0008006" key="5">
    <source>
        <dbReference type="Google" id="ProtNLM"/>
    </source>
</evidence>